<dbReference type="PROSITE" id="PS51450">
    <property type="entry name" value="LRR"/>
    <property type="match status" value="3"/>
</dbReference>
<dbReference type="InterPro" id="IPR032675">
    <property type="entry name" value="LRR_dom_sf"/>
</dbReference>
<dbReference type="OrthoDB" id="1904536at2759"/>
<dbReference type="SMART" id="SM00365">
    <property type="entry name" value="LRR_SD22"/>
    <property type="match status" value="4"/>
</dbReference>
<feature type="region of interest" description="Disordered" evidence="3">
    <location>
        <begin position="511"/>
        <end position="579"/>
    </location>
</feature>
<dbReference type="EMBL" id="JAPFFK010000009">
    <property type="protein sequence ID" value="KAJ6745061.1"/>
    <property type="molecule type" value="Genomic_DNA"/>
</dbReference>
<dbReference type="PANTHER" id="PTHR15454:SF7">
    <property type="entry name" value="OS07G0106100 PROTEIN"/>
    <property type="match status" value="1"/>
</dbReference>
<accession>A0A9Q0ZSH6</accession>
<proteinExistence type="predicted"/>
<keyword evidence="1" id="KW-0433">Leucine-rich repeat</keyword>
<gene>
    <name evidence="4" type="ORF">OIU79_031246</name>
</gene>
<sequence>MVRFSCFSARIHSHKSKKTAQPSVEARNKSVEDLSQIQAPALTKSSSLILPKAQADRIENKMDDKNDMGANQTRLIRKNGSKDSGISTTSEHEKALQLGSFHGSCDFVKKECIFSIDNPQYSEKEGPENSDTPFSGEGGNVSGNQSPHSPPMVEKSCSFSDMGPYALTSHKHSYEYLAPQSRSSEDLHALGMRLTTVSTQGDETQKMKEQGRDDNMPYTEENNIGSCVDEGFEFYNYSALGQNWIMPVMDEDWVNNLQHYGSLEETNGLLGTDDPVKGDSNDLTSAKVGNKDTPGIEAAKRYISSLSVSATTAHLSNHELTAIPFLSVFGSLKVLNLSGNSIVRITVGALPRGLHLLNLSRNNISTIEGLRELTRLRVLDLSNNRIFRIGHGLASCSSLKELYLAANKISEVEGLHRLLKLTVLDLRFNKISTAKCLGQLAANYSSLQAISLEGNPAQKNVGDEQLKKYLLGLLPHLIYFNRQSIKASSLKDAADRSVRLGISSHQFDRGLRSENKAVRKASHGLSGARPLPSSTHARKSQPVISTKRSSRRHLPSQSSGNQAITSLHHHDLGKKLPEL</sequence>
<dbReference type="PANTHER" id="PTHR15454">
    <property type="entry name" value="NISCHARIN RELATED"/>
    <property type="match status" value="1"/>
</dbReference>
<dbReference type="Gene3D" id="3.80.10.10">
    <property type="entry name" value="Ribonuclease Inhibitor"/>
    <property type="match status" value="2"/>
</dbReference>
<dbReference type="Pfam" id="PF14580">
    <property type="entry name" value="LRR_9"/>
    <property type="match status" value="1"/>
</dbReference>
<feature type="compositionally biased region" description="Basic and acidic residues" evidence="3">
    <location>
        <begin position="203"/>
        <end position="215"/>
    </location>
</feature>
<feature type="compositionally biased region" description="Basic and acidic residues" evidence="3">
    <location>
        <begin position="568"/>
        <end position="579"/>
    </location>
</feature>
<reference evidence="4" key="1">
    <citation type="submission" date="2022-11" db="EMBL/GenBank/DDBJ databases">
        <authorList>
            <person name="Hyden B.L."/>
            <person name="Feng K."/>
            <person name="Yates T."/>
            <person name="Jawdy S."/>
            <person name="Smart L.B."/>
            <person name="Muchero W."/>
        </authorList>
    </citation>
    <scope>NUCLEOTIDE SEQUENCE</scope>
    <source>
        <tissue evidence="4">Shoot tip</tissue>
    </source>
</reference>
<keyword evidence="2" id="KW-0677">Repeat</keyword>
<keyword evidence="5" id="KW-1185">Reference proteome</keyword>
<evidence type="ECO:0000256" key="3">
    <source>
        <dbReference type="SAM" id="MobiDB-lite"/>
    </source>
</evidence>
<dbReference type="SUPFAM" id="SSF52075">
    <property type="entry name" value="Outer arm dynein light chain 1"/>
    <property type="match status" value="1"/>
</dbReference>
<dbReference type="FunFam" id="3.80.10.10:FF:000320">
    <property type="entry name" value="Protein phosphatase 1 regulatory subunit pprA"/>
    <property type="match status" value="1"/>
</dbReference>
<protein>
    <submittedName>
        <fullName evidence="4">Uncharacterized protein</fullName>
    </submittedName>
</protein>
<dbReference type="SMART" id="SM00369">
    <property type="entry name" value="LRR_TYP"/>
    <property type="match status" value="3"/>
</dbReference>
<reference evidence="4" key="2">
    <citation type="journal article" date="2023" name="Int. J. Mol. Sci.">
        <title>De Novo Assembly and Annotation of 11 Diverse Shrub Willow (Salix) Genomes Reveals Novel Gene Organization in Sex-Linked Regions.</title>
        <authorList>
            <person name="Hyden B."/>
            <person name="Feng K."/>
            <person name="Yates T.B."/>
            <person name="Jawdy S."/>
            <person name="Cereghino C."/>
            <person name="Smart L.B."/>
            <person name="Muchero W."/>
        </authorList>
    </citation>
    <scope>NUCLEOTIDE SEQUENCE</scope>
    <source>
        <tissue evidence="4">Shoot tip</tissue>
    </source>
</reference>
<evidence type="ECO:0000313" key="4">
    <source>
        <dbReference type="EMBL" id="KAJ6745061.1"/>
    </source>
</evidence>
<evidence type="ECO:0000256" key="2">
    <source>
        <dbReference type="ARBA" id="ARBA00022737"/>
    </source>
</evidence>
<name>A0A9Q0ZSH6_SALPP</name>
<organism evidence="4 5">
    <name type="scientific">Salix purpurea</name>
    <name type="common">Purple osier willow</name>
    <dbReference type="NCBI Taxonomy" id="77065"/>
    <lineage>
        <taxon>Eukaryota</taxon>
        <taxon>Viridiplantae</taxon>
        <taxon>Streptophyta</taxon>
        <taxon>Embryophyta</taxon>
        <taxon>Tracheophyta</taxon>
        <taxon>Spermatophyta</taxon>
        <taxon>Magnoliopsida</taxon>
        <taxon>eudicotyledons</taxon>
        <taxon>Gunneridae</taxon>
        <taxon>Pentapetalae</taxon>
        <taxon>rosids</taxon>
        <taxon>fabids</taxon>
        <taxon>Malpighiales</taxon>
        <taxon>Salicaceae</taxon>
        <taxon>Saliceae</taxon>
        <taxon>Salix</taxon>
    </lineage>
</organism>
<dbReference type="AlphaFoldDB" id="A0A9Q0ZSH6"/>
<evidence type="ECO:0000256" key="1">
    <source>
        <dbReference type="ARBA" id="ARBA00022614"/>
    </source>
</evidence>
<dbReference type="Proteomes" id="UP001151532">
    <property type="component" value="Chromosome 19"/>
</dbReference>
<comment type="caution">
    <text evidence="4">The sequence shown here is derived from an EMBL/GenBank/DDBJ whole genome shotgun (WGS) entry which is preliminary data.</text>
</comment>
<feature type="region of interest" description="Disordered" evidence="3">
    <location>
        <begin position="199"/>
        <end position="218"/>
    </location>
</feature>
<dbReference type="InterPro" id="IPR003591">
    <property type="entry name" value="Leu-rich_rpt_typical-subtyp"/>
</dbReference>
<dbReference type="InterPro" id="IPR001611">
    <property type="entry name" value="Leu-rich_rpt"/>
</dbReference>
<evidence type="ECO:0000313" key="5">
    <source>
        <dbReference type="Proteomes" id="UP001151532"/>
    </source>
</evidence>
<feature type="region of interest" description="Disordered" evidence="3">
    <location>
        <begin position="119"/>
        <end position="157"/>
    </location>
</feature>
<feature type="compositionally biased region" description="Polar residues" evidence="3">
    <location>
        <begin position="555"/>
        <end position="565"/>
    </location>
</feature>
<dbReference type="GO" id="GO:0005737">
    <property type="term" value="C:cytoplasm"/>
    <property type="evidence" value="ECO:0007669"/>
    <property type="project" value="TreeGrafter"/>
</dbReference>